<evidence type="ECO:0000259" key="2">
    <source>
        <dbReference type="PROSITE" id="PS50943"/>
    </source>
</evidence>
<gene>
    <name evidence="3" type="ORF">GSF12_11635</name>
</gene>
<evidence type="ECO:0000313" key="3">
    <source>
        <dbReference type="EMBL" id="QHG10463.1"/>
    </source>
</evidence>
<name>A0A6P1KKK3_FAUOS</name>
<dbReference type="CDD" id="cd00093">
    <property type="entry name" value="HTH_XRE"/>
    <property type="match status" value="1"/>
</dbReference>
<dbReference type="InterPro" id="IPR001387">
    <property type="entry name" value="Cro/C1-type_HTH"/>
</dbReference>
<proteinExistence type="predicted"/>
<reference evidence="3" key="1">
    <citation type="journal article" date="2020" name="Microbiol. Resour. Announc.">
        <title>Complete Genome Sequence of Moraxella osloensis Strain YV1, Isolated from an Australian Wastewater Treatment Plant.</title>
        <authorList>
            <person name="Batinovic S."/>
            <person name="Rice D.T.F."/>
            <person name="Seviour R.J."/>
            <person name="Petrovski S."/>
        </authorList>
    </citation>
    <scope>NUCLEOTIDE SEQUENCE</scope>
    <source>
        <strain evidence="3">YV1</strain>
    </source>
</reference>
<dbReference type="AlphaFoldDB" id="A0A6P1KKK3"/>
<sequence>MIHQALKNIRLFHNIKQSDLSVRLGISSSYLSEIESGKKSPSLELLDKYSEIFDIPVSSLLFFSENLESNDKSLASKFQKKSSKLLNRLLEWSNTIEQQKTS</sequence>
<dbReference type="GO" id="GO:0003677">
    <property type="term" value="F:DNA binding"/>
    <property type="evidence" value="ECO:0007669"/>
    <property type="project" value="UniProtKB-KW"/>
</dbReference>
<dbReference type="Pfam" id="PF01381">
    <property type="entry name" value="HTH_3"/>
    <property type="match status" value="1"/>
</dbReference>
<dbReference type="SMART" id="SM00530">
    <property type="entry name" value="HTH_XRE"/>
    <property type="match status" value="1"/>
</dbReference>
<dbReference type="PROSITE" id="PS50943">
    <property type="entry name" value="HTH_CROC1"/>
    <property type="match status" value="1"/>
</dbReference>
<organism evidence="3">
    <name type="scientific">Faucicola osloensis</name>
    <name type="common">Moraxella osloensis</name>
    <dbReference type="NCBI Taxonomy" id="34062"/>
    <lineage>
        <taxon>Bacteria</taxon>
        <taxon>Pseudomonadati</taxon>
        <taxon>Pseudomonadota</taxon>
        <taxon>Gammaproteobacteria</taxon>
        <taxon>Moraxellales</taxon>
        <taxon>Moraxellaceae</taxon>
        <taxon>Faucicola</taxon>
    </lineage>
</organism>
<protein>
    <submittedName>
        <fullName evidence="3">Helix-turn-helix domain-containing protein</fullName>
    </submittedName>
</protein>
<dbReference type="SUPFAM" id="SSF47413">
    <property type="entry name" value="lambda repressor-like DNA-binding domains"/>
    <property type="match status" value="1"/>
</dbReference>
<dbReference type="PANTHER" id="PTHR46558:SF4">
    <property type="entry name" value="DNA-BIDING PHAGE PROTEIN"/>
    <property type="match status" value="1"/>
</dbReference>
<feature type="domain" description="HTH cro/C1-type" evidence="2">
    <location>
        <begin position="6"/>
        <end position="60"/>
    </location>
</feature>
<dbReference type="EMBL" id="CP047226">
    <property type="protein sequence ID" value="QHG10463.1"/>
    <property type="molecule type" value="Genomic_DNA"/>
</dbReference>
<dbReference type="PANTHER" id="PTHR46558">
    <property type="entry name" value="TRACRIPTIONAL REGULATORY PROTEIN-RELATED-RELATED"/>
    <property type="match status" value="1"/>
</dbReference>
<accession>A0A6P1KKK3</accession>
<dbReference type="InterPro" id="IPR010982">
    <property type="entry name" value="Lambda_DNA-bd_dom_sf"/>
</dbReference>
<evidence type="ECO:0000256" key="1">
    <source>
        <dbReference type="ARBA" id="ARBA00023125"/>
    </source>
</evidence>
<keyword evidence="1" id="KW-0238">DNA-binding</keyword>
<dbReference type="Gene3D" id="1.10.260.40">
    <property type="entry name" value="lambda repressor-like DNA-binding domains"/>
    <property type="match status" value="1"/>
</dbReference>